<accession>A0A7J5UPM4</accession>
<evidence type="ECO:0000256" key="1">
    <source>
        <dbReference type="SAM" id="MobiDB-lite"/>
    </source>
</evidence>
<dbReference type="OrthoDB" id="10007084at2"/>
<evidence type="ECO:0000313" key="2">
    <source>
        <dbReference type="EMBL" id="KAE8764181.1"/>
    </source>
</evidence>
<sequence length="414" mass="41807">MTTTTRTAHRPRRRPGRRAGVLAAIAATLLLIVLGPTTGTRAQWHFEATTTTPSAAMDNLSLDVRPATTALTAAVTNSASATTVLWAPTALTASVDGSPISSTALIGTTISYATATTGSCAGRPAHWIATGSDLRIVSATATPGDRTTLEPGQSAQLCLSVTAGDDLRAVYGGRSLTLTTSLDSVAAAPATWTSPVTTWTTVFQVPAAELTPPVLGSCAVVTPNEKAVRITWTWEGAADGWDILQWNGSIWAPIAKEPDPSGNHPAVPATKKLPGDRRTAVIRPGEEARAGDVKVRLFVGSGFVDSTRVFTFTSWNPNNEKVACTGVAPAPATVAAAPTPVEVLTETAVSAPSPAATSPTPSASAAPAPATTDTAAPAAPAPSTPGPAATAAPTATATAAAATDTTTPPATEGK</sequence>
<dbReference type="AlphaFoldDB" id="A0A7J5UPM4"/>
<evidence type="ECO:0000313" key="3">
    <source>
        <dbReference type="Proteomes" id="UP000451860"/>
    </source>
</evidence>
<protein>
    <submittedName>
        <fullName evidence="2">Uncharacterized protein</fullName>
    </submittedName>
</protein>
<dbReference type="RefSeq" id="WP_152204402.1">
    <property type="nucleotide sequence ID" value="NZ_VUKF01000052.1"/>
</dbReference>
<feature type="region of interest" description="Disordered" evidence="1">
    <location>
        <begin position="347"/>
        <end position="414"/>
    </location>
</feature>
<keyword evidence="3" id="KW-1185">Reference proteome</keyword>
<reference evidence="2 3" key="1">
    <citation type="submission" date="2019-10" db="EMBL/GenBank/DDBJ databases">
        <title>Georgenia wutianyii sp. nov. and Georgenia yuyongxinii sp. nov. isolated from plateau pika (Ochotona curzoniae) in the Qinghai-Tibet plateau of China.</title>
        <authorList>
            <person name="Tian Z."/>
        </authorList>
    </citation>
    <scope>NUCLEOTIDE SEQUENCE [LARGE SCALE GENOMIC DNA]</scope>
    <source>
        <strain evidence="2 3">DSM 21501</strain>
    </source>
</reference>
<name>A0A7J5UPM4_9MICO</name>
<dbReference type="Proteomes" id="UP000451860">
    <property type="component" value="Unassembled WGS sequence"/>
</dbReference>
<comment type="caution">
    <text evidence="2">The sequence shown here is derived from an EMBL/GenBank/DDBJ whole genome shotgun (WGS) entry which is preliminary data.</text>
</comment>
<gene>
    <name evidence="2" type="ORF">GB883_10400</name>
</gene>
<feature type="compositionally biased region" description="Low complexity" evidence="1">
    <location>
        <begin position="347"/>
        <end position="378"/>
    </location>
</feature>
<feature type="compositionally biased region" description="Low complexity" evidence="1">
    <location>
        <begin position="386"/>
        <end position="414"/>
    </location>
</feature>
<dbReference type="EMBL" id="WHJE01000041">
    <property type="protein sequence ID" value="KAE8764181.1"/>
    <property type="molecule type" value="Genomic_DNA"/>
</dbReference>
<organism evidence="2 3">
    <name type="scientific">Georgenia thermotolerans</name>
    <dbReference type="NCBI Taxonomy" id="527326"/>
    <lineage>
        <taxon>Bacteria</taxon>
        <taxon>Bacillati</taxon>
        <taxon>Actinomycetota</taxon>
        <taxon>Actinomycetes</taxon>
        <taxon>Micrococcales</taxon>
        <taxon>Bogoriellaceae</taxon>
        <taxon>Georgenia</taxon>
    </lineage>
</organism>
<proteinExistence type="predicted"/>